<evidence type="ECO:0000313" key="7">
    <source>
        <dbReference type="EMBL" id="PJE69510.1"/>
    </source>
</evidence>
<dbReference type="HAMAP" id="MF_00081">
    <property type="entry name" value="HrcA"/>
    <property type="match status" value="1"/>
</dbReference>
<sequence>MPSNTKLNERQKKILEVVIKEYVNSAQPVSSQLLEKKYDFGLSPATIRNEMQKLTNKGFLSQPHTSAGRVPADKGYRFFVNNLLEEKSKYPKNIEEWFEDEMGGTFQFIQSLTKHIAETTGTLALSYLEKENFFWKEGWEEILRAPEFEEKGYLLNFTNFLTNLEKHIEELKTDSDVNVYIGKENPLPKSKDFSVISSHYHLPNGEKGIISILGPKRMAYDKNISLINSLIKLLEE</sequence>
<evidence type="ECO:0000313" key="8">
    <source>
        <dbReference type="Proteomes" id="UP000236946"/>
    </source>
</evidence>
<feature type="domain" description="Heat-inducible transcription repressor HrcA C-terminal" evidence="6">
    <location>
        <begin position="92"/>
        <end position="224"/>
    </location>
</feature>
<dbReference type="PANTHER" id="PTHR34824">
    <property type="entry name" value="HEAT-INDUCIBLE TRANSCRIPTION REPRESSOR HRCA"/>
    <property type="match status" value="1"/>
</dbReference>
<dbReference type="SUPFAM" id="SSF46785">
    <property type="entry name" value="Winged helix' DNA-binding domain"/>
    <property type="match status" value="1"/>
</dbReference>
<dbReference type="SUPFAM" id="SSF55781">
    <property type="entry name" value="GAF domain-like"/>
    <property type="match status" value="1"/>
</dbReference>
<dbReference type="InterPro" id="IPR036388">
    <property type="entry name" value="WH-like_DNA-bd_sf"/>
</dbReference>
<keyword evidence="1 5" id="KW-0678">Repressor</keyword>
<comment type="caution">
    <text evidence="7">The sequence shown here is derived from an EMBL/GenBank/DDBJ whole genome shotgun (WGS) entry which is preliminary data.</text>
</comment>
<comment type="function">
    <text evidence="5">Negative regulator of class I heat shock genes (grpE-dnaK-dnaJ and groELS operons). Prevents heat-shock induction of these operons.</text>
</comment>
<comment type="similarity">
    <text evidence="5">Belongs to the HrcA family.</text>
</comment>
<proteinExistence type="inferred from homology"/>
<dbReference type="GO" id="GO:0003677">
    <property type="term" value="F:DNA binding"/>
    <property type="evidence" value="ECO:0007669"/>
    <property type="project" value="InterPro"/>
</dbReference>
<dbReference type="Gene3D" id="1.10.10.10">
    <property type="entry name" value="Winged helix-like DNA-binding domain superfamily/Winged helix DNA-binding domain"/>
    <property type="match status" value="1"/>
</dbReference>
<evidence type="ECO:0000256" key="3">
    <source>
        <dbReference type="ARBA" id="ARBA00023016"/>
    </source>
</evidence>
<name>A0A2H9T193_9BACT</name>
<dbReference type="Pfam" id="PF01628">
    <property type="entry name" value="HrcA"/>
    <property type="match status" value="1"/>
</dbReference>
<dbReference type="AlphaFoldDB" id="A0A2H9T193"/>
<dbReference type="EMBL" id="PFEN01000030">
    <property type="protein sequence ID" value="PJE69510.1"/>
    <property type="molecule type" value="Genomic_DNA"/>
</dbReference>
<evidence type="ECO:0000259" key="6">
    <source>
        <dbReference type="Pfam" id="PF01628"/>
    </source>
</evidence>
<evidence type="ECO:0000256" key="1">
    <source>
        <dbReference type="ARBA" id="ARBA00022491"/>
    </source>
</evidence>
<dbReference type="InterPro" id="IPR002571">
    <property type="entry name" value="HrcA"/>
</dbReference>
<dbReference type="InterPro" id="IPR029016">
    <property type="entry name" value="GAF-like_dom_sf"/>
</dbReference>
<dbReference type="InterPro" id="IPR036390">
    <property type="entry name" value="WH_DNA-bd_sf"/>
</dbReference>
<keyword evidence="3 5" id="KW-0346">Stress response</keyword>
<reference evidence="8" key="1">
    <citation type="submission" date="2017-09" db="EMBL/GenBank/DDBJ databases">
        <title>Depth-based differentiation of microbial function through sediment-hosted aquifers and enrichment of novel symbionts in the deep terrestrial subsurface.</title>
        <authorList>
            <person name="Probst A.J."/>
            <person name="Ladd B."/>
            <person name="Jarett J.K."/>
            <person name="Geller-Mcgrath D.E."/>
            <person name="Sieber C.M.K."/>
            <person name="Emerson J.B."/>
            <person name="Anantharaman K."/>
            <person name="Thomas B.C."/>
            <person name="Malmstrom R."/>
            <person name="Stieglmeier M."/>
            <person name="Klingl A."/>
            <person name="Woyke T."/>
            <person name="Ryan C.M."/>
            <person name="Banfield J.F."/>
        </authorList>
    </citation>
    <scope>NUCLEOTIDE SEQUENCE [LARGE SCALE GENOMIC DNA]</scope>
</reference>
<evidence type="ECO:0000256" key="5">
    <source>
        <dbReference type="HAMAP-Rule" id="MF_00081"/>
    </source>
</evidence>
<dbReference type="PANTHER" id="PTHR34824:SF1">
    <property type="entry name" value="HEAT-INDUCIBLE TRANSCRIPTION REPRESSOR HRCA"/>
    <property type="match status" value="1"/>
</dbReference>
<keyword evidence="4 5" id="KW-0804">Transcription</keyword>
<dbReference type="Gene3D" id="3.30.450.40">
    <property type="match status" value="1"/>
</dbReference>
<evidence type="ECO:0000256" key="4">
    <source>
        <dbReference type="ARBA" id="ARBA00023163"/>
    </source>
</evidence>
<dbReference type="InterPro" id="IPR021153">
    <property type="entry name" value="HrcA_C"/>
</dbReference>
<dbReference type="Proteomes" id="UP000236946">
    <property type="component" value="Unassembled WGS sequence"/>
</dbReference>
<gene>
    <name evidence="5" type="primary">hrcA</name>
    <name evidence="7" type="ORF">COU98_01670</name>
</gene>
<keyword evidence="2 5" id="KW-0805">Transcription regulation</keyword>
<organism evidence="7 8">
    <name type="scientific">Candidatus Staskawiczbacteria bacterium CG10_big_fil_rev_8_21_14_0_10_38_10</name>
    <dbReference type="NCBI Taxonomy" id="1974891"/>
    <lineage>
        <taxon>Bacteria</taxon>
        <taxon>Candidatus Staskawicziibacteriota</taxon>
    </lineage>
</organism>
<evidence type="ECO:0000256" key="2">
    <source>
        <dbReference type="ARBA" id="ARBA00023015"/>
    </source>
</evidence>
<accession>A0A2H9T193</accession>
<dbReference type="GO" id="GO:0045892">
    <property type="term" value="P:negative regulation of DNA-templated transcription"/>
    <property type="evidence" value="ECO:0007669"/>
    <property type="project" value="UniProtKB-UniRule"/>
</dbReference>
<protein>
    <recommendedName>
        <fullName evidence="5">Heat-inducible transcription repressor HrcA</fullName>
    </recommendedName>
</protein>